<dbReference type="GO" id="GO:0000725">
    <property type="term" value="P:recombinational repair"/>
    <property type="evidence" value="ECO:0007669"/>
    <property type="project" value="TreeGrafter"/>
</dbReference>
<dbReference type="SUPFAM" id="SSF52540">
    <property type="entry name" value="P-loop containing nucleoside triphosphate hydrolases"/>
    <property type="match status" value="1"/>
</dbReference>
<evidence type="ECO:0000256" key="3">
    <source>
        <dbReference type="ARBA" id="ARBA00022806"/>
    </source>
</evidence>
<keyword evidence="2 6" id="KW-0378">Hydrolase</keyword>
<dbReference type="eggNOG" id="COG1074">
    <property type="taxonomic scope" value="Bacteria"/>
</dbReference>
<dbReference type="HOGENOM" id="CLU_1080389_0_0_12"/>
<evidence type="ECO:0000256" key="1">
    <source>
        <dbReference type="ARBA" id="ARBA00022741"/>
    </source>
</evidence>
<dbReference type="Proteomes" id="UP000019330">
    <property type="component" value="Chromosome"/>
</dbReference>
<proteinExistence type="predicted"/>
<evidence type="ECO:0000256" key="4">
    <source>
        <dbReference type="ARBA" id="ARBA00022840"/>
    </source>
</evidence>
<dbReference type="AlphaFoldDB" id="W5SVB5"/>
<dbReference type="Pfam" id="PF00580">
    <property type="entry name" value="UvrD-helicase"/>
    <property type="match status" value="1"/>
</dbReference>
<reference evidence="8" key="1">
    <citation type="submission" date="2013-04" db="EMBL/GenBank/DDBJ databases">
        <title>Comparative Genomics of Relapsing Fever Spirochetes.</title>
        <authorList>
            <person name="Schwan T.G."/>
            <person name="Raffel S.J."/>
            <person name="Porcella S.F."/>
            <person name="Martens C.A."/>
            <person name="Bruno D.P."/>
            <person name="Ricklefs S.M."/>
            <person name="Barbian K.B."/>
        </authorList>
    </citation>
    <scope>NUCLEOTIDE SEQUENCE [LARGE SCALE GENOMIC DNA]</scope>
    <source>
        <strain evidence="8">Co53</strain>
    </source>
</reference>
<keyword evidence="4 6" id="KW-0067">ATP-binding</keyword>
<organism evidence="8 9">
    <name type="scientific">Borrelia coriaceae ATCC 43381</name>
    <dbReference type="NCBI Taxonomy" id="1408429"/>
    <lineage>
        <taxon>Bacteria</taxon>
        <taxon>Pseudomonadati</taxon>
        <taxon>Spirochaetota</taxon>
        <taxon>Spirochaetia</taxon>
        <taxon>Spirochaetales</taxon>
        <taxon>Borreliaceae</taxon>
        <taxon>Borrelia</taxon>
    </lineage>
</organism>
<dbReference type="EMBL" id="CP005745">
    <property type="protein sequence ID" value="AHH10817.1"/>
    <property type="molecule type" value="Genomic_DNA"/>
</dbReference>
<dbReference type="InterPro" id="IPR014016">
    <property type="entry name" value="UvrD-like_ATP-bd"/>
</dbReference>
<dbReference type="InterPro" id="IPR000212">
    <property type="entry name" value="DNA_helicase_UvrD/REP"/>
</dbReference>
<dbReference type="GO" id="GO:0005524">
    <property type="term" value="F:ATP binding"/>
    <property type="evidence" value="ECO:0007669"/>
    <property type="project" value="UniProtKB-UniRule"/>
</dbReference>
<dbReference type="GO" id="GO:0005829">
    <property type="term" value="C:cytosol"/>
    <property type="evidence" value="ECO:0007669"/>
    <property type="project" value="TreeGrafter"/>
</dbReference>
<dbReference type="GO" id="GO:0043138">
    <property type="term" value="F:3'-5' DNA helicase activity"/>
    <property type="evidence" value="ECO:0007669"/>
    <property type="project" value="TreeGrafter"/>
</dbReference>
<protein>
    <recommendedName>
        <fullName evidence="5">DNA 3'-5' helicase II</fullName>
    </recommendedName>
</protein>
<gene>
    <name evidence="8" type="ORF">BCO_0052101</name>
</gene>
<sequence>MRKIINKIKYNEKILIEASAGTGKTHTLKHIIINLLISNIYSPSEILVLTFTKKATEEMHIRILKAIENAYQNSKTDKSLKAIYEQSNKIFISTINKFALHSLNNFQIETENFARYSVKENLTSEINEIVYEFLRKSELLKKEFAIKDDEFEIFKSKFKNTKDMVQHIIQGYKRDKTQELENWIEKQTTFKKILTNQDRLIHEYNSIVDLLNEMTIEEKRNFLNKHNQGTKISEIKYSHEDDIVKITDTLTNNKFFL</sequence>
<dbReference type="PATRIC" id="fig|1313292.3.peg.677"/>
<keyword evidence="9" id="KW-1185">Reference proteome</keyword>
<evidence type="ECO:0000256" key="2">
    <source>
        <dbReference type="ARBA" id="ARBA00022801"/>
    </source>
</evidence>
<dbReference type="GO" id="GO:0003677">
    <property type="term" value="F:DNA binding"/>
    <property type="evidence" value="ECO:0007669"/>
    <property type="project" value="InterPro"/>
</dbReference>
<evidence type="ECO:0000259" key="7">
    <source>
        <dbReference type="PROSITE" id="PS51198"/>
    </source>
</evidence>
<dbReference type="Gene3D" id="3.40.50.300">
    <property type="entry name" value="P-loop containing nucleotide triphosphate hydrolases"/>
    <property type="match status" value="1"/>
</dbReference>
<evidence type="ECO:0000313" key="9">
    <source>
        <dbReference type="Proteomes" id="UP000019330"/>
    </source>
</evidence>
<dbReference type="PROSITE" id="PS51198">
    <property type="entry name" value="UVRD_HELICASE_ATP_BIND"/>
    <property type="match status" value="1"/>
</dbReference>
<evidence type="ECO:0000256" key="5">
    <source>
        <dbReference type="ARBA" id="ARBA00034923"/>
    </source>
</evidence>
<evidence type="ECO:0000256" key="6">
    <source>
        <dbReference type="PROSITE-ProRule" id="PRU00560"/>
    </source>
</evidence>
<keyword evidence="3 6" id="KW-0347">Helicase</keyword>
<dbReference type="InterPro" id="IPR027417">
    <property type="entry name" value="P-loop_NTPase"/>
</dbReference>
<accession>W5SVB5</accession>
<dbReference type="PANTHER" id="PTHR11070:SF2">
    <property type="entry name" value="ATP-DEPENDENT DNA HELICASE SRS2"/>
    <property type="match status" value="1"/>
</dbReference>
<feature type="domain" description="UvrD-like helicase ATP-binding" evidence="7">
    <location>
        <begin position="1"/>
        <end position="257"/>
    </location>
</feature>
<name>W5SVB5_9SPIR</name>
<feature type="binding site" evidence="6">
    <location>
        <begin position="18"/>
        <end position="25"/>
    </location>
    <ligand>
        <name>ATP</name>
        <dbReference type="ChEBI" id="CHEBI:30616"/>
    </ligand>
</feature>
<evidence type="ECO:0000313" key="8">
    <source>
        <dbReference type="EMBL" id="AHH10817.1"/>
    </source>
</evidence>
<dbReference type="STRING" id="1313292.BCO_0052101"/>
<dbReference type="PANTHER" id="PTHR11070">
    <property type="entry name" value="UVRD / RECB / PCRA DNA HELICASE FAMILY MEMBER"/>
    <property type="match status" value="1"/>
</dbReference>
<dbReference type="GO" id="GO:0016787">
    <property type="term" value="F:hydrolase activity"/>
    <property type="evidence" value="ECO:0007669"/>
    <property type="project" value="UniProtKB-UniRule"/>
</dbReference>
<keyword evidence="1 6" id="KW-0547">Nucleotide-binding</keyword>